<proteinExistence type="predicted"/>
<dbReference type="PANTHER" id="PTHR47964">
    <property type="entry name" value="ATP-DEPENDENT DNA HELICASE HOMOLOG RECG, CHLOROPLASTIC"/>
    <property type="match status" value="1"/>
</dbReference>
<dbReference type="PANTHER" id="PTHR47964:SF1">
    <property type="entry name" value="ATP-DEPENDENT DNA HELICASE HOMOLOG RECG, CHLOROPLASTIC"/>
    <property type="match status" value="1"/>
</dbReference>
<dbReference type="EMBL" id="JAUOQO010000115">
    <property type="protein sequence ID" value="MDO6575029.1"/>
    <property type="molecule type" value="Genomic_DNA"/>
</dbReference>
<sequence>MTATPIPCSLALAQYGDMDVSVLDEKPPGRKPITTALVSTDRLDEVVGRIRAAAEGGKQVYWVCPLVGESEVSDLIAAEERFKRLRAVLGEGRVGLV</sequence>
<comment type="caution">
    <text evidence="3">The sequence shown here is derived from an EMBL/GenBank/DDBJ whole genome shotgun (WGS) entry which is preliminary data.</text>
</comment>
<keyword evidence="2 3" id="KW-0067">ATP-binding</keyword>
<gene>
    <name evidence="3" type="ORF">Q4528_13015</name>
</gene>
<evidence type="ECO:0000256" key="1">
    <source>
        <dbReference type="ARBA" id="ARBA00022801"/>
    </source>
</evidence>
<keyword evidence="1" id="KW-0378">Hydrolase</keyword>
<feature type="non-terminal residue" evidence="3">
    <location>
        <position position="97"/>
    </location>
</feature>
<evidence type="ECO:0000313" key="4">
    <source>
        <dbReference type="Proteomes" id="UP001170310"/>
    </source>
</evidence>
<keyword evidence="2 3" id="KW-0347">Helicase</keyword>
<organism evidence="3 4">
    <name type="scientific">Staphylococcus pasteuri_A</name>
    <dbReference type="NCBI Taxonomy" id="3062664"/>
    <lineage>
        <taxon>Bacteria</taxon>
        <taxon>Bacillati</taxon>
        <taxon>Bacillota</taxon>
        <taxon>Bacilli</taxon>
        <taxon>Bacillales</taxon>
        <taxon>Staphylococcaceae</taxon>
        <taxon>Staphylococcus</taxon>
    </lineage>
</organism>
<protein>
    <submittedName>
        <fullName evidence="3">DNA helicase RecG</fullName>
    </submittedName>
</protein>
<dbReference type="InterPro" id="IPR047112">
    <property type="entry name" value="RecG/Mfd"/>
</dbReference>
<dbReference type="GO" id="GO:0003678">
    <property type="term" value="F:DNA helicase activity"/>
    <property type="evidence" value="ECO:0007669"/>
    <property type="project" value="TreeGrafter"/>
</dbReference>
<name>A0AAW7YRV1_9STAP</name>
<dbReference type="Gene3D" id="3.40.50.300">
    <property type="entry name" value="P-loop containing nucleotide triphosphate hydrolases"/>
    <property type="match status" value="2"/>
</dbReference>
<dbReference type="AlphaFoldDB" id="A0AAW7YRV1"/>
<dbReference type="GO" id="GO:0006281">
    <property type="term" value="P:DNA repair"/>
    <property type="evidence" value="ECO:0007669"/>
    <property type="project" value="InterPro"/>
</dbReference>
<dbReference type="GO" id="GO:0016787">
    <property type="term" value="F:hydrolase activity"/>
    <property type="evidence" value="ECO:0007669"/>
    <property type="project" value="UniProtKB-KW"/>
</dbReference>
<keyword evidence="2 3" id="KW-0547">Nucleotide-binding</keyword>
<evidence type="ECO:0000256" key="2">
    <source>
        <dbReference type="ARBA" id="ARBA00022806"/>
    </source>
</evidence>
<dbReference type="Proteomes" id="UP001170310">
    <property type="component" value="Unassembled WGS sequence"/>
</dbReference>
<dbReference type="InterPro" id="IPR027417">
    <property type="entry name" value="P-loop_NTPase"/>
</dbReference>
<accession>A0AAW7YRV1</accession>
<evidence type="ECO:0000313" key="3">
    <source>
        <dbReference type="EMBL" id="MDO6575029.1"/>
    </source>
</evidence>
<keyword evidence="4" id="KW-1185">Reference proteome</keyword>
<reference evidence="3" key="1">
    <citation type="submission" date="2023-07" db="EMBL/GenBank/DDBJ databases">
        <title>Genome content predicts the carbon catabolic preferences of heterotrophic bacteria.</title>
        <authorList>
            <person name="Gralka M."/>
        </authorList>
    </citation>
    <scope>NUCLEOTIDE SEQUENCE</scope>
    <source>
        <strain evidence="3">E2R20</strain>
    </source>
</reference>
<dbReference type="SUPFAM" id="SSF52540">
    <property type="entry name" value="P-loop containing nucleoside triphosphate hydrolases"/>
    <property type="match status" value="1"/>
</dbReference>